<organism evidence="2 3">
    <name type="scientific">Glossina austeni</name>
    <name type="common">Savannah tsetse fly</name>
    <dbReference type="NCBI Taxonomy" id="7395"/>
    <lineage>
        <taxon>Eukaryota</taxon>
        <taxon>Metazoa</taxon>
        <taxon>Ecdysozoa</taxon>
        <taxon>Arthropoda</taxon>
        <taxon>Hexapoda</taxon>
        <taxon>Insecta</taxon>
        <taxon>Pterygota</taxon>
        <taxon>Neoptera</taxon>
        <taxon>Endopterygota</taxon>
        <taxon>Diptera</taxon>
        <taxon>Brachycera</taxon>
        <taxon>Muscomorpha</taxon>
        <taxon>Hippoboscoidea</taxon>
        <taxon>Glossinidae</taxon>
        <taxon>Glossina</taxon>
    </lineage>
</organism>
<dbReference type="AlphaFoldDB" id="A0A1A9UN71"/>
<feature type="transmembrane region" description="Helical" evidence="1">
    <location>
        <begin position="184"/>
        <end position="202"/>
    </location>
</feature>
<dbReference type="EnsemblMetazoa" id="GAUT010099-RA">
    <property type="protein sequence ID" value="GAUT010099-PA"/>
    <property type="gene ID" value="GAUT010099"/>
</dbReference>
<evidence type="ECO:0000313" key="3">
    <source>
        <dbReference type="Proteomes" id="UP000078200"/>
    </source>
</evidence>
<keyword evidence="1" id="KW-1133">Transmembrane helix</keyword>
<dbReference type="VEuPathDB" id="VectorBase:GAUT010099"/>
<proteinExistence type="predicted"/>
<dbReference type="Proteomes" id="UP000078200">
    <property type="component" value="Unassembled WGS sequence"/>
</dbReference>
<evidence type="ECO:0000256" key="1">
    <source>
        <dbReference type="SAM" id="Phobius"/>
    </source>
</evidence>
<name>A0A1A9UN71_GLOAU</name>
<keyword evidence="1" id="KW-0472">Membrane</keyword>
<feature type="transmembrane region" description="Helical" evidence="1">
    <location>
        <begin position="146"/>
        <end position="172"/>
    </location>
</feature>
<keyword evidence="3" id="KW-1185">Reference proteome</keyword>
<evidence type="ECO:0000313" key="2">
    <source>
        <dbReference type="EnsemblMetazoa" id="GAUT010099-PA"/>
    </source>
</evidence>
<keyword evidence="1" id="KW-0812">Transmembrane</keyword>
<protein>
    <submittedName>
        <fullName evidence="2">Uncharacterized protein</fullName>
    </submittedName>
</protein>
<accession>A0A1A9UN71</accession>
<reference evidence="2" key="1">
    <citation type="submission" date="2020-05" db="UniProtKB">
        <authorList>
            <consortium name="EnsemblMetazoa"/>
        </authorList>
    </citation>
    <scope>IDENTIFICATION</scope>
    <source>
        <strain evidence="2">TTRI</strain>
    </source>
</reference>
<sequence>MPYVKDYQGYQDTHRGSVCSYDIPSALRAESSSRNVLVHFVRPLALLEATRPAVEKEESKSAGLDVDSEAVKLERYGTYEFTFHLWANSVPMCLVEMISNVTLSGLLLPDRKPRSIGAADKATTAALIQTYPYGAFYCLPYQFEKFLGVIILIIIMTGSAMIVVMMMMLMLMRMRVLLMRADGLTARFLMAFSVDATTGFIIKTTFN</sequence>